<keyword evidence="2" id="KW-1185">Reference proteome</keyword>
<evidence type="ECO:0000313" key="2">
    <source>
        <dbReference type="Proteomes" id="UP001163603"/>
    </source>
</evidence>
<reference evidence="2" key="1">
    <citation type="journal article" date="2023" name="G3 (Bethesda)">
        <title>Genome assembly and association tests identify interacting loci associated with vigor, precocity, and sex in interspecific pistachio rootstocks.</title>
        <authorList>
            <person name="Palmer W."/>
            <person name="Jacygrad E."/>
            <person name="Sagayaradj S."/>
            <person name="Cavanaugh K."/>
            <person name="Han R."/>
            <person name="Bertier L."/>
            <person name="Beede B."/>
            <person name="Kafkas S."/>
            <person name="Golino D."/>
            <person name="Preece J."/>
            <person name="Michelmore R."/>
        </authorList>
    </citation>
    <scope>NUCLEOTIDE SEQUENCE [LARGE SCALE GENOMIC DNA]</scope>
</reference>
<proteinExistence type="predicted"/>
<name>A0ACC0YVA3_9ROSI</name>
<dbReference type="EMBL" id="CM047740">
    <property type="protein sequence ID" value="KAJ0041531.1"/>
    <property type="molecule type" value="Genomic_DNA"/>
</dbReference>
<dbReference type="Proteomes" id="UP001163603">
    <property type="component" value="Chromosome 5"/>
</dbReference>
<protein>
    <submittedName>
        <fullName evidence="1">Uncharacterized protein</fullName>
    </submittedName>
</protein>
<gene>
    <name evidence="1" type="ORF">Pint_27251</name>
</gene>
<organism evidence="1 2">
    <name type="scientific">Pistacia integerrima</name>
    <dbReference type="NCBI Taxonomy" id="434235"/>
    <lineage>
        <taxon>Eukaryota</taxon>
        <taxon>Viridiplantae</taxon>
        <taxon>Streptophyta</taxon>
        <taxon>Embryophyta</taxon>
        <taxon>Tracheophyta</taxon>
        <taxon>Spermatophyta</taxon>
        <taxon>Magnoliopsida</taxon>
        <taxon>eudicotyledons</taxon>
        <taxon>Gunneridae</taxon>
        <taxon>Pentapetalae</taxon>
        <taxon>rosids</taxon>
        <taxon>malvids</taxon>
        <taxon>Sapindales</taxon>
        <taxon>Anacardiaceae</taxon>
        <taxon>Pistacia</taxon>
    </lineage>
</organism>
<sequence>MSTTEREYFWKVVSEKITVFTTNYKERIDPALLRPGRMDKLIGEVKVSPADVAGEFMRVKSSKNFLEDLVKFMETKESEERSSDAAEQENDNNSNQKTEGNLWLYLKLIFSKHGYIVANTTFAFCAMFISFGDSLWHNPEPEVASN</sequence>
<evidence type="ECO:0000313" key="1">
    <source>
        <dbReference type="EMBL" id="KAJ0041531.1"/>
    </source>
</evidence>
<accession>A0ACC0YVA3</accession>
<comment type="caution">
    <text evidence="1">The sequence shown here is derived from an EMBL/GenBank/DDBJ whole genome shotgun (WGS) entry which is preliminary data.</text>
</comment>